<sequence length="333" mass="34360">MSSTGRPTSRDVAQAAGVSQSTVSLVMGGKWTGRISPATAQTVQEAAVRLGYRPNLAARNLRLGTTRTVMLIIPSLAAPFFGAVHAGAARVAAEHGFGVVVYPWPDDAGPADSPFAAPHEAIDGILTSSLAADVVSRFSGTPVVMLDSDPEGGATTVLFDVAEGMRAVAAHLAALGHRRIGHVAASIDQWTFRIRGDALAAAVRAMPGGSLIRASGTLDVGSARDAAGELLDRHNRPTALVCDDDLMAAGAYKAARARGLDVPRDVSVTGFDDLQLAIALEPELTTVRLPAEALGAQGMTALLGLLDGGRPRPRSLPGELIVRTSTAPPPPPR</sequence>
<dbReference type="SMART" id="SM00354">
    <property type="entry name" value="HTH_LACI"/>
    <property type="match status" value="1"/>
</dbReference>
<dbReference type="PANTHER" id="PTHR30146:SF138">
    <property type="entry name" value="TRANSCRIPTIONAL REGULATORY PROTEIN"/>
    <property type="match status" value="1"/>
</dbReference>
<gene>
    <name evidence="6" type="ORF">J4573_08090</name>
</gene>
<evidence type="ECO:0000256" key="1">
    <source>
        <dbReference type="ARBA" id="ARBA00023015"/>
    </source>
</evidence>
<dbReference type="SUPFAM" id="SSF47413">
    <property type="entry name" value="lambda repressor-like DNA-binding domains"/>
    <property type="match status" value="1"/>
</dbReference>
<dbReference type="PANTHER" id="PTHR30146">
    <property type="entry name" value="LACI-RELATED TRANSCRIPTIONAL REPRESSOR"/>
    <property type="match status" value="1"/>
</dbReference>
<dbReference type="Gene3D" id="1.10.260.40">
    <property type="entry name" value="lambda repressor-like DNA-binding domains"/>
    <property type="match status" value="1"/>
</dbReference>
<name>A0A939PEI2_9ACTN</name>
<evidence type="ECO:0000256" key="2">
    <source>
        <dbReference type="ARBA" id="ARBA00023125"/>
    </source>
</evidence>
<dbReference type="EMBL" id="JAGEOJ010000003">
    <property type="protein sequence ID" value="MBO2447046.1"/>
    <property type="molecule type" value="Genomic_DNA"/>
</dbReference>
<dbReference type="GO" id="GO:0003700">
    <property type="term" value="F:DNA-binding transcription factor activity"/>
    <property type="evidence" value="ECO:0007669"/>
    <property type="project" value="TreeGrafter"/>
</dbReference>
<proteinExistence type="predicted"/>
<dbReference type="GO" id="GO:0000976">
    <property type="term" value="F:transcription cis-regulatory region binding"/>
    <property type="evidence" value="ECO:0007669"/>
    <property type="project" value="TreeGrafter"/>
</dbReference>
<dbReference type="Pfam" id="PF00356">
    <property type="entry name" value="LacI"/>
    <property type="match status" value="1"/>
</dbReference>
<dbReference type="AlphaFoldDB" id="A0A939PEI2"/>
<dbReference type="SUPFAM" id="SSF53822">
    <property type="entry name" value="Periplasmic binding protein-like I"/>
    <property type="match status" value="1"/>
</dbReference>
<dbReference type="InterPro" id="IPR028082">
    <property type="entry name" value="Peripla_BP_I"/>
</dbReference>
<keyword evidence="7" id="KW-1185">Reference proteome</keyword>
<reference evidence="6" key="1">
    <citation type="submission" date="2021-03" db="EMBL/GenBank/DDBJ databases">
        <authorList>
            <person name="Kanchanasin P."/>
            <person name="Saeng-In P."/>
            <person name="Phongsopitanun W."/>
            <person name="Yuki M."/>
            <person name="Kudo T."/>
            <person name="Ohkuma M."/>
            <person name="Tanasupawat S."/>
        </authorList>
    </citation>
    <scope>NUCLEOTIDE SEQUENCE</scope>
    <source>
        <strain evidence="6">GKU 128</strain>
    </source>
</reference>
<dbReference type="InterPro" id="IPR000843">
    <property type="entry name" value="HTH_LacI"/>
</dbReference>
<evidence type="ECO:0000256" key="3">
    <source>
        <dbReference type="ARBA" id="ARBA00023163"/>
    </source>
</evidence>
<dbReference type="Proteomes" id="UP000669179">
    <property type="component" value="Unassembled WGS sequence"/>
</dbReference>
<dbReference type="Pfam" id="PF13377">
    <property type="entry name" value="Peripla_BP_3"/>
    <property type="match status" value="1"/>
</dbReference>
<evidence type="ECO:0000259" key="5">
    <source>
        <dbReference type="PROSITE" id="PS50932"/>
    </source>
</evidence>
<organism evidence="6 7">
    <name type="scientific">Actinomadura barringtoniae</name>
    <dbReference type="NCBI Taxonomy" id="1427535"/>
    <lineage>
        <taxon>Bacteria</taxon>
        <taxon>Bacillati</taxon>
        <taxon>Actinomycetota</taxon>
        <taxon>Actinomycetes</taxon>
        <taxon>Streptosporangiales</taxon>
        <taxon>Thermomonosporaceae</taxon>
        <taxon>Actinomadura</taxon>
    </lineage>
</organism>
<feature type="region of interest" description="Disordered" evidence="4">
    <location>
        <begin position="314"/>
        <end position="333"/>
    </location>
</feature>
<accession>A0A939PEI2</accession>
<protein>
    <submittedName>
        <fullName evidence="6">LacI family DNA-binding transcriptional regulator</fullName>
    </submittedName>
</protein>
<dbReference type="CDD" id="cd01392">
    <property type="entry name" value="HTH_LacI"/>
    <property type="match status" value="1"/>
</dbReference>
<dbReference type="Gene3D" id="3.40.50.2300">
    <property type="match status" value="2"/>
</dbReference>
<evidence type="ECO:0000256" key="4">
    <source>
        <dbReference type="SAM" id="MobiDB-lite"/>
    </source>
</evidence>
<dbReference type="CDD" id="cd06267">
    <property type="entry name" value="PBP1_LacI_sugar_binding-like"/>
    <property type="match status" value="1"/>
</dbReference>
<keyword evidence="3" id="KW-0804">Transcription</keyword>
<dbReference type="PROSITE" id="PS50932">
    <property type="entry name" value="HTH_LACI_2"/>
    <property type="match status" value="1"/>
</dbReference>
<keyword evidence="2 6" id="KW-0238">DNA-binding</keyword>
<keyword evidence="1" id="KW-0805">Transcription regulation</keyword>
<dbReference type="InterPro" id="IPR046335">
    <property type="entry name" value="LacI/GalR-like_sensor"/>
</dbReference>
<comment type="caution">
    <text evidence="6">The sequence shown here is derived from an EMBL/GenBank/DDBJ whole genome shotgun (WGS) entry which is preliminary data.</text>
</comment>
<dbReference type="RefSeq" id="WP_208254649.1">
    <property type="nucleotide sequence ID" value="NZ_JAGEOJ010000003.1"/>
</dbReference>
<feature type="domain" description="HTH lacI-type" evidence="5">
    <location>
        <begin position="7"/>
        <end position="63"/>
    </location>
</feature>
<dbReference type="InterPro" id="IPR010982">
    <property type="entry name" value="Lambda_DNA-bd_dom_sf"/>
</dbReference>
<evidence type="ECO:0000313" key="6">
    <source>
        <dbReference type="EMBL" id="MBO2447046.1"/>
    </source>
</evidence>
<evidence type="ECO:0000313" key="7">
    <source>
        <dbReference type="Proteomes" id="UP000669179"/>
    </source>
</evidence>